<evidence type="ECO:0000313" key="3">
    <source>
        <dbReference type="Proteomes" id="UP000029981"/>
    </source>
</evidence>
<gene>
    <name evidence="2" type="ORF">Csa_3G126950</name>
</gene>
<keyword evidence="1" id="KW-0812">Transmembrane</keyword>
<proteinExistence type="predicted"/>
<reference evidence="2 3" key="1">
    <citation type="journal article" date="2009" name="Nat. Genet.">
        <title>The genome of the cucumber, Cucumis sativus L.</title>
        <authorList>
            <person name="Huang S."/>
            <person name="Li R."/>
            <person name="Zhang Z."/>
            <person name="Li L."/>
            <person name="Gu X."/>
            <person name="Fan W."/>
            <person name="Lucas W.J."/>
            <person name="Wang X."/>
            <person name="Xie B."/>
            <person name="Ni P."/>
            <person name="Ren Y."/>
            <person name="Zhu H."/>
            <person name="Li J."/>
            <person name="Lin K."/>
            <person name="Jin W."/>
            <person name="Fei Z."/>
            <person name="Li G."/>
            <person name="Staub J."/>
            <person name="Kilian A."/>
            <person name="van der Vossen E.A."/>
            <person name="Wu Y."/>
            <person name="Guo J."/>
            <person name="He J."/>
            <person name="Jia Z."/>
            <person name="Ren Y."/>
            <person name="Tian G."/>
            <person name="Lu Y."/>
            <person name="Ruan J."/>
            <person name="Qian W."/>
            <person name="Wang M."/>
            <person name="Huang Q."/>
            <person name="Li B."/>
            <person name="Xuan Z."/>
            <person name="Cao J."/>
            <person name="Asan"/>
            <person name="Wu Z."/>
            <person name="Zhang J."/>
            <person name="Cai Q."/>
            <person name="Bai Y."/>
            <person name="Zhao B."/>
            <person name="Han Y."/>
            <person name="Li Y."/>
            <person name="Li X."/>
            <person name="Wang S."/>
            <person name="Shi Q."/>
            <person name="Liu S."/>
            <person name="Cho W.K."/>
            <person name="Kim J.Y."/>
            <person name="Xu Y."/>
            <person name="Heller-Uszynska K."/>
            <person name="Miao H."/>
            <person name="Cheng Z."/>
            <person name="Zhang S."/>
            <person name="Wu J."/>
            <person name="Yang Y."/>
            <person name="Kang H."/>
            <person name="Li M."/>
            <person name="Liang H."/>
            <person name="Ren X."/>
            <person name="Shi Z."/>
            <person name="Wen M."/>
            <person name="Jian M."/>
            <person name="Yang H."/>
            <person name="Zhang G."/>
            <person name="Yang Z."/>
            <person name="Chen R."/>
            <person name="Liu S."/>
            <person name="Li J."/>
            <person name="Ma L."/>
            <person name="Liu H."/>
            <person name="Zhou Y."/>
            <person name="Zhao J."/>
            <person name="Fang X."/>
            <person name="Li G."/>
            <person name="Fang L."/>
            <person name="Li Y."/>
            <person name="Liu D."/>
            <person name="Zheng H."/>
            <person name="Zhang Y."/>
            <person name="Qin N."/>
            <person name="Li Z."/>
            <person name="Yang G."/>
            <person name="Yang S."/>
            <person name="Bolund L."/>
            <person name="Kristiansen K."/>
            <person name="Zheng H."/>
            <person name="Li S."/>
            <person name="Zhang X."/>
            <person name="Yang H."/>
            <person name="Wang J."/>
            <person name="Sun R."/>
            <person name="Zhang B."/>
            <person name="Jiang S."/>
            <person name="Wang J."/>
            <person name="Du Y."/>
            <person name="Li S."/>
        </authorList>
    </citation>
    <scope>NUCLEOTIDE SEQUENCE [LARGE SCALE GENOMIC DNA]</scope>
    <source>
        <strain evidence="3">cv. 9930</strain>
    </source>
</reference>
<accession>A0A0A0L953</accession>
<feature type="transmembrane region" description="Helical" evidence="1">
    <location>
        <begin position="61"/>
        <end position="79"/>
    </location>
</feature>
<keyword evidence="1" id="KW-0472">Membrane</keyword>
<keyword evidence="3" id="KW-1185">Reference proteome</keyword>
<organism evidence="2 3">
    <name type="scientific">Cucumis sativus</name>
    <name type="common">Cucumber</name>
    <dbReference type="NCBI Taxonomy" id="3659"/>
    <lineage>
        <taxon>Eukaryota</taxon>
        <taxon>Viridiplantae</taxon>
        <taxon>Streptophyta</taxon>
        <taxon>Embryophyta</taxon>
        <taxon>Tracheophyta</taxon>
        <taxon>Spermatophyta</taxon>
        <taxon>Magnoliopsida</taxon>
        <taxon>eudicotyledons</taxon>
        <taxon>Gunneridae</taxon>
        <taxon>Pentapetalae</taxon>
        <taxon>rosids</taxon>
        <taxon>fabids</taxon>
        <taxon>Cucurbitales</taxon>
        <taxon>Cucurbitaceae</taxon>
        <taxon>Benincaseae</taxon>
        <taxon>Cucumis</taxon>
    </lineage>
</organism>
<dbReference type="Proteomes" id="UP000029981">
    <property type="component" value="Chromosome 3"/>
</dbReference>
<reference evidence="2 3" key="4">
    <citation type="journal article" date="2011" name="BMC Genomics">
        <title>RNA-Seq improves annotation of protein-coding genes in the cucumber genome.</title>
        <authorList>
            <person name="Li Z."/>
            <person name="Zhang Z."/>
            <person name="Yan P."/>
            <person name="Huang S."/>
            <person name="Fei Z."/>
            <person name="Lin K."/>
        </authorList>
    </citation>
    <scope>NUCLEOTIDE SEQUENCE [LARGE SCALE GENOMIC DNA]</scope>
    <source>
        <strain evidence="3">cv. 9930</strain>
    </source>
</reference>
<dbReference type="Gramene" id="KGN56631">
    <property type="protein sequence ID" value="KGN56631"/>
    <property type="gene ID" value="Csa_3G126950"/>
</dbReference>
<reference evidence="2 3" key="2">
    <citation type="journal article" date="2009" name="PLoS ONE">
        <title>An integrated genetic and cytogenetic map of the cucumber genome.</title>
        <authorList>
            <person name="Ren Y."/>
            <person name="Zhang Z."/>
            <person name="Liu J."/>
            <person name="Staub J.E."/>
            <person name="Han Y."/>
            <person name="Cheng Z."/>
            <person name="Li X."/>
            <person name="Lu J."/>
            <person name="Miao H."/>
            <person name="Kang H."/>
            <person name="Xie B."/>
            <person name="Gu X."/>
            <person name="Wang X."/>
            <person name="Du Y."/>
            <person name="Jin W."/>
            <person name="Huang S."/>
        </authorList>
    </citation>
    <scope>NUCLEOTIDE SEQUENCE [LARGE SCALE GENOMIC DNA]</scope>
    <source>
        <strain evidence="3">cv. 9930</strain>
    </source>
</reference>
<protein>
    <submittedName>
        <fullName evidence="2">Uncharacterized protein</fullName>
    </submittedName>
</protein>
<evidence type="ECO:0000256" key="1">
    <source>
        <dbReference type="SAM" id="Phobius"/>
    </source>
</evidence>
<sequence>MAKATKYTQKGKFDSEASNSFLVRILRKQWILAPNFVDVFEDDERFNDRFSIMKQQHRNILVDRVIVAIQILIIINATGSHLNLHLRGP</sequence>
<evidence type="ECO:0000313" key="2">
    <source>
        <dbReference type="EMBL" id="KGN56631.1"/>
    </source>
</evidence>
<reference evidence="2 3" key="3">
    <citation type="journal article" date="2010" name="BMC Genomics">
        <title>Transcriptome sequencing and comparative analysis of cucumber flowers with different sex types.</title>
        <authorList>
            <person name="Guo S."/>
            <person name="Zheng Y."/>
            <person name="Joung J.G."/>
            <person name="Liu S."/>
            <person name="Zhang Z."/>
            <person name="Crasta O.R."/>
            <person name="Sobral B.W."/>
            <person name="Xu Y."/>
            <person name="Huang S."/>
            <person name="Fei Z."/>
        </authorList>
    </citation>
    <scope>NUCLEOTIDE SEQUENCE [LARGE SCALE GENOMIC DNA]</scope>
    <source>
        <strain evidence="3">cv. 9930</strain>
    </source>
</reference>
<name>A0A0A0L953_CUCSA</name>
<dbReference type="EMBL" id="CM002924">
    <property type="protein sequence ID" value="KGN56631.1"/>
    <property type="molecule type" value="Genomic_DNA"/>
</dbReference>
<keyword evidence="1" id="KW-1133">Transmembrane helix</keyword>
<dbReference type="AlphaFoldDB" id="A0A0A0L953"/>